<comment type="caution">
    <text evidence="2">The sequence shown here is derived from an EMBL/GenBank/DDBJ whole genome shotgun (WGS) entry which is preliminary data.</text>
</comment>
<protein>
    <recommendedName>
        <fullName evidence="1">Polysaccharide pyruvyl transferase domain-containing protein</fullName>
    </recommendedName>
</protein>
<dbReference type="Proteomes" id="UP000567795">
    <property type="component" value="Unassembled WGS sequence"/>
</dbReference>
<keyword evidence="3" id="KW-1185">Reference proteome</keyword>
<organism evidence="2 3">
    <name type="scientific">Allostreptomyces psammosilenae</name>
    <dbReference type="NCBI Taxonomy" id="1892865"/>
    <lineage>
        <taxon>Bacteria</taxon>
        <taxon>Bacillati</taxon>
        <taxon>Actinomycetota</taxon>
        <taxon>Actinomycetes</taxon>
        <taxon>Kitasatosporales</taxon>
        <taxon>Streptomycetaceae</taxon>
        <taxon>Allostreptomyces</taxon>
    </lineage>
</organism>
<reference evidence="2 3" key="1">
    <citation type="submission" date="2020-07" db="EMBL/GenBank/DDBJ databases">
        <title>Sequencing the genomes of 1000 actinobacteria strains.</title>
        <authorList>
            <person name="Klenk H.-P."/>
        </authorList>
    </citation>
    <scope>NUCLEOTIDE SEQUENCE [LARGE SCALE GENOMIC DNA]</scope>
    <source>
        <strain evidence="2 3">DSM 42178</strain>
    </source>
</reference>
<dbReference type="InterPro" id="IPR007345">
    <property type="entry name" value="Polysacch_pyruvyl_Trfase"/>
</dbReference>
<gene>
    <name evidence="2" type="ORF">FHU37_001056</name>
</gene>
<dbReference type="Pfam" id="PF04230">
    <property type="entry name" value="PS_pyruv_trans"/>
    <property type="match status" value="1"/>
</dbReference>
<evidence type="ECO:0000313" key="2">
    <source>
        <dbReference type="EMBL" id="NYI04113.1"/>
    </source>
</evidence>
<accession>A0A852ZNZ0</accession>
<sequence length="322" mass="34508">MTDSQRPDRTLLVGWFSFLHGEATAGDVLALGAVRAALERAGAPYDVAWSPGFRPGRLCLDDVRPQDYGTLVFVCGPVHGPQVAGLHGRFADCRRLAVGVSVIDHDDPAAAGFHRVWARDAPDTDLAQALPDLSWAAPPPPPSPLPPALSPAAPPVAGVALTREQGEYGERRRHGVIVDTITGWLTGLECARLPLETRLDRADPWLPRTPEQFEAVLRRVDVMVTNRLHGLVLALRNGIPALAVDSVLGGGKVTAQAAVASWPALLRAEEVTAEGLDHWWRWCTSQEGREAAREAARTLPGTPTPQLEALVDALGGRRAGPE</sequence>
<evidence type="ECO:0000259" key="1">
    <source>
        <dbReference type="Pfam" id="PF04230"/>
    </source>
</evidence>
<dbReference type="AlphaFoldDB" id="A0A852ZNZ0"/>
<feature type="domain" description="Polysaccharide pyruvyl transferase" evidence="1">
    <location>
        <begin position="207"/>
        <end position="245"/>
    </location>
</feature>
<dbReference type="RefSeq" id="WP_179813064.1">
    <property type="nucleotide sequence ID" value="NZ_JACBZD010000001.1"/>
</dbReference>
<dbReference type="EMBL" id="JACBZD010000001">
    <property type="protein sequence ID" value="NYI04113.1"/>
    <property type="molecule type" value="Genomic_DNA"/>
</dbReference>
<proteinExistence type="predicted"/>
<evidence type="ECO:0000313" key="3">
    <source>
        <dbReference type="Proteomes" id="UP000567795"/>
    </source>
</evidence>
<name>A0A852ZNZ0_9ACTN</name>